<gene>
    <name evidence="1" type="ORF">C6I21_07770</name>
</gene>
<sequence length="215" mass="24553">MRDFIVGIAAVVLLVVLLPAQGSAEERSLRFVEGESRFYDEGEAVELPAETVVRETPAGEDLFIPLRAFGEHLGYTLNYHSNRDEYEMTGEFVRFHFADGRSEFRSSGPDRKYSLGSYERIGNYLMIPLKETADNLNMHVHENDGEYLVKWREVEDPDLVGTCSTDFYPEDKSGFFPSTVKEWEASFPEPVRALTRLNRDLVPYGTLHCVEEPTE</sequence>
<keyword evidence="2" id="KW-1185">Reference proteome</keyword>
<organism evidence="1 2">
    <name type="scientific">Alkalicoccus urumqiensis</name>
    <name type="common">Bacillus urumqiensis</name>
    <dbReference type="NCBI Taxonomy" id="1548213"/>
    <lineage>
        <taxon>Bacteria</taxon>
        <taxon>Bacillati</taxon>
        <taxon>Bacillota</taxon>
        <taxon>Bacilli</taxon>
        <taxon>Bacillales</taxon>
        <taxon>Bacillaceae</taxon>
        <taxon>Alkalicoccus</taxon>
    </lineage>
</organism>
<accession>A0A2P6MHN3</accession>
<comment type="caution">
    <text evidence="1">The sequence shown here is derived from an EMBL/GenBank/DDBJ whole genome shotgun (WGS) entry which is preliminary data.</text>
</comment>
<dbReference type="AlphaFoldDB" id="A0A2P6MHN3"/>
<evidence type="ECO:0000313" key="2">
    <source>
        <dbReference type="Proteomes" id="UP000243650"/>
    </source>
</evidence>
<dbReference type="Proteomes" id="UP000243650">
    <property type="component" value="Unassembled WGS sequence"/>
</dbReference>
<dbReference type="EMBL" id="PVNS01000006">
    <property type="protein sequence ID" value="PRO65786.1"/>
    <property type="molecule type" value="Genomic_DNA"/>
</dbReference>
<protein>
    <recommendedName>
        <fullName evidence="3">Copper amine oxidase-like N-terminal domain-containing protein</fullName>
    </recommendedName>
</protein>
<evidence type="ECO:0008006" key="3">
    <source>
        <dbReference type="Google" id="ProtNLM"/>
    </source>
</evidence>
<name>A0A2P6MHN3_ALKUR</name>
<dbReference type="OrthoDB" id="9796287at2"/>
<evidence type="ECO:0000313" key="1">
    <source>
        <dbReference type="EMBL" id="PRO65786.1"/>
    </source>
</evidence>
<dbReference type="RefSeq" id="WP_105958882.1">
    <property type="nucleotide sequence ID" value="NZ_PVNS01000006.1"/>
</dbReference>
<proteinExistence type="predicted"/>
<reference evidence="1 2" key="1">
    <citation type="submission" date="2018-03" db="EMBL/GenBank/DDBJ databases">
        <title>Bacillus urumqiensis sp. nov., a moderately haloalkaliphilic bacterium isolated from a salt lake.</title>
        <authorList>
            <person name="Zhao B."/>
            <person name="Liao Z."/>
        </authorList>
    </citation>
    <scope>NUCLEOTIDE SEQUENCE [LARGE SCALE GENOMIC DNA]</scope>
    <source>
        <strain evidence="1 2">BZ-SZ-XJ18</strain>
    </source>
</reference>